<dbReference type="EMBL" id="CAJVPL010000272">
    <property type="protein sequence ID" value="CAG8476758.1"/>
    <property type="molecule type" value="Genomic_DNA"/>
</dbReference>
<dbReference type="Proteomes" id="UP000789831">
    <property type="component" value="Unassembled WGS sequence"/>
</dbReference>
<sequence length="261" mass="30082">MSMILSPQFEVYPLFSPTQQEDELPYVGYQPVNQFSDFAILSSSFMTRHLNHDKNETLNNRETTDNNGALDARQIISTLLDFIAVEFEQRENEMQKNEESFEIDYSTCEPPMLVLDSSPSFDSHNNCENKTVLESNKKKIINQKNFSLFNIDEELDDEHQAVILASSMTRVRRDSECSDPSINPDLDPDRPLIIDESLDEDELTIEARKGFFNSLFGRKSRRTSLDIEKINHDQTRSMVDEELAIARRKSVMATFQSQAHV</sequence>
<organism evidence="1 2">
    <name type="scientific">Ambispora gerdemannii</name>
    <dbReference type="NCBI Taxonomy" id="144530"/>
    <lineage>
        <taxon>Eukaryota</taxon>
        <taxon>Fungi</taxon>
        <taxon>Fungi incertae sedis</taxon>
        <taxon>Mucoromycota</taxon>
        <taxon>Glomeromycotina</taxon>
        <taxon>Glomeromycetes</taxon>
        <taxon>Archaeosporales</taxon>
        <taxon>Ambisporaceae</taxon>
        <taxon>Ambispora</taxon>
    </lineage>
</organism>
<proteinExistence type="predicted"/>
<dbReference type="AlphaFoldDB" id="A0A9N8W495"/>
<gene>
    <name evidence="1" type="ORF">AGERDE_LOCUS3019</name>
</gene>
<name>A0A9N8W495_9GLOM</name>
<accession>A0A9N8W495</accession>
<evidence type="ECO:0000313" key="1">
    <source>
        <dbReference type="EMBL" id="CAG8476758.1"/>
    </source>
</evidence>
<comment type="caution">
    <text evidence="1">The sequence shown here is derived from an EMBL/GenBank/DDBJ whole genome shotgun (WGS) entry which is preliminary data.</text>
</comment>
<protein>
    <submittedName>
        <fullName evidence="1">12673_t:CDS:1</fullName>
    </submittedName>
</protein>
<evidence type="ECO:0000313" key="2">
    <source>
        <dbReference type="Proteomes" id="UP000789831"/>
    </source>
</evidence>
<dbReference type="OrthoDB" id="2473633at2759"/>
<keyword evidence="2" id="KW-1185">Reference proteome</keyword>
<reference evidence="1" key="1">
    <citation type="submission" date="2021-06" db="EMBL/GenBank/DDBJ databases">
        <authorList>
            <person name="Kallberg Y."/>
            <person name="Tangrot J."/>
            <person name="Rosling A."/>
        </authorList>
    </citation>
    <scope>NUCLEOTIDE SEQUENCE</scope>
    <source>
        <strain evidence="1">MT106</strain>
    </source>
</reference>